<sequence length="189" mass="21348">MDTLTVTPIEDDDNLLNTIDSHIKLRKLKEHLEVREADASKQVGANVREGGNKNRSSLYYSDSNSDTATGKTRIKARARLIERQRLESEAQLRKASEEEELAKTKKEKREKEAREREAGSDGPLDSDDYRSDSSPDIDPEDDSEDEEATTAKDLAREQKERLKALLNAKMRDSLSARVGTAMEHCTLEE</sequence>
<evidence type="ECO:0000313" key="3">
    <source>
        <dbReference type="Proteomes" id="UP000001055"/>
    </source>
</evidence>
<dbReference type="VEuPathDB" id="FungiDB:JI435_061200"/>
<accession>Q0V3P7</accession>
<feature type="compositionally biased region" description="Basic and acidic residues" evidence="1">
    <location>
        <begin position="84"/>
        <end position="119"/>
    </location>
</feature>
<gene>
    <name evidence="2" type="ORF">SNOG_01367</name>
</gene>
<dbReference type="EMBL" id="CH445326">
    <property type="protein sequence ID" value="EAT91016.1"/>
    <property type="molecule type" value="Genomic_DNA"/>
</dbReference>
<proteinExistence type="predicted"/>
<organism evidence="2 3">
    <name type="scientific">Phaeosphaeria nodorum (strain SN15 / ATCC MYA-4574 / FGSC 10173)</name>
    <name type="common">Glume blotch fungus</name>
    <name type="synonym">Parastagonospora nodorum</name>
    <dbReference type="NCBI Taxonomy" id="321614"/>
    <lineage>
        <taxon>Eukaryota</taxon>
        <taxon>Fungi</taxon>
        <taxon>Dikarya</taxon>
        <taxon>Ascomycota</taxon>
        <taxon>Pezizomycotina</taxon>
        <taxon>Dothideomycetes</taxon>
        <taxon>Pleosporomycetidae</taxon>
        <taxon>Pleosporales</taxon>
        <taxon>Pleosporineae</taxon>
        <taxon>Phaeosphaeriaceae</taxon>
        <taxon>Parastagonospora</taxon>
    </lineage>
</organism>
<evidence type="ECO:0000313" key="2">
    <source>
        <dbReference type="EMBL" id="EAT91016.1"/>
    </source>
</evidence>
<name>Q0V3P7_PHANO</name>
<feature type="region of interest" description="Disordered" evidence="1">
    <location>
        <begin position="84"/>
        <end position="157"/>
    </location>
</feature>
<dbReference type="RefSeq" id="XP_001792008.1">
    <property type="nucleotide sequence ID" value="XM_001791956.1"/>
</dbReference>
<feature type="compositionally biased region" description="Acidic residues" evidence="1">
    <location>
        <begin position="135"/>
        <end position="148"/>
    </location>
</feature>
<dbReference type="Proteomes" id="UP000001055">
    <property type="component" value="Unassembled WGS sequence"/>
</dbReference>
<dbReference type="KEGG" id="pno:SNOG_01367"/>
<dbReference type="AlphaFoldDB" id="Q0V3P7"/>
<evidence type="ECO:0000256" key="1">
    <source>
        <dbReference type="SAM" id="MobiDB-lite"/>
    </source>
</evidence>
<dbReference type="HOGENOM" id="CLU_1434914_0_0_1"/>
<reference evidence="3" key="1">
    <citation type="journal article" date="2007" name="Plant Cell">
        <title>Dothideomycete-plant interactions illuminated by genome sequencing and EST analysis of the wheat pathogen Stagonospora nodorum.</title>
        <authorList>
            <person name="Hane J.K."/>
            <person name="Lowe R.G."/>
            <person name="Solomon P.S."/>
            <person name="Tan K.C."/>
            <person name="Schoch C.L."/>
            <person name="Spatafora J.W."/>
            <person name="Crous P.W."/>
            <person name="Kodira C."/>
            <person name="Birren B.W."/>
            <person name="Galagan J.E."/>
            <person name="Torriani S.F."/>
            <person name="McDonald B.A."/>
            <person name="Oliver R.P."/>
        </authorList>
    </citation>
    <scope>NUCLEOTIDE SEQUENCE [LARGE SCALE GENOMIC DNA]</scope>
    <source>
        <strain evidence="3">SN15 / ATCC MYA-4574 / FGSC 10173</strain>
    </source>
</reference>
<protein>
    <submittedName>
        <fullName evidence="2">Uncharacterized protein</fullName>
    </submittedName>
</protein>
<dbReference type="GeneID" id="5968853"/>
<feature type="region of interest" description="Disordered" evidence="1">
    <location>
        <begin position="37"/>
        <end position="71"/>
    </location>
</feature>
<feature type="compositionally biased region" description="Polar residues" evidence="1">
    <location>
        <begin position="53"/>
        <end position="70"/>
    </location>
</feature>
<dbReference type="InParanoid" id="Q0V3P7"/>